<feature type="domain" description="Glycosyl hydrolase family 92 N-terminal" evidence="7">
    <location>
        <begin position="31"/>
        <end position="281"/>
    </location>
</feature>
<evidence type="ECO:0000256" key="1">
    <source>
        <dbReference type="ARBA" id="ARBA00001913"/>
    </source>
</evidence>
<dbReference type="EMBL" id="QGDT01000002">
    <property type="protein sequence ID" value="PWJ59354.1"/>
    <property type="molecule type" value="Genomic_DNA"/>
</dbReference>
<dbReference type="Pfam" id="PF17678">
    <property type="entry name" value="Glyco_hydro_92N"/>
    <property type="match status" value="1"/>
</dbReference>
<evidence type="ECO:0000256" key="4">
    <source>
        <dbReference type="SAM" id="MobiDB-lite"/>
    </source>
</evidence>
<name>A0A316AQB6_9BACT</name>
<reference evidence="8 9" key="1">
    <citation type="submission" date="2018-03" db="EMBL/GenBank/DDBJ databases">
        <title>Genomic Encyclopedia of Archaeal and Bacterial Type Strains, Phase II (KMG-II): from individual species to whole genera.</title>
        <authorList>
            <person name="Goeker M."/>
        </authorList>
    </citation>
    <scope>NUCLEOTIDE SEQUENCE [LARGE SCALE GENOMIC DNA]</scope>
    <source>
        <strain evidence="8 9">DSM 100346</strain>
    </source>
</reference>
<comment type="caution">
    <text evidence="8">The sequence shown here is derived from an EMBL/GenBank/DDBJ whole genome shotgun (WGS) entry which is preliminary data.</text>
</comment>
<dbReference type="InterPro" id="IPR008928">
    <property type="entry name" value="6-hairpin_glycosidase_sf"/>
</dbReference>
<dbReference type="Gene3D" id="1.20.1050.60">
    <property type="entry name" value="alpha-1,2-mannosidase"/>
    <property type="match status" value="1"/>
</dbReference>
<keyword evidence="3" id="KW-0106">Calcium</keyword>
<dbReference type="Gene3D" id="3.30.2080.10">
    <property type="entry name" value="GH92 mannosidase domain"/>
    <property type="match status" value="1"/>
</dbReference>
<feature type="region of interest" description="Disordered" evidence="4">
    <location>
        <begin position="42"/>
        <end position="61"/>
    </location>
</feature>
<dbReference type="Gene3D" id="1.20.1610.10">
    <property type="entry name" value="alpha-1,2-mannosidases domains"/>
    <property type="match status" value="1"/>
</dbReference>
<dbReference type="GO" id="GO:0005975">
    <property type="term" value="P:carbohydrate metabolic process"/>
    <property type="evidence" value="ECO:0007669"/>
    <property type="project" value="InterPro"/>
</dbReference>
<dbReference type="Proteomes" id="UP000245880">
    <property type="component" value="Unassembled WGS sequence"/>
</dbReference>
<gene>
    <name evidence="8" type="ORF">CLV98_102187</name>
</gene>
<evidence type="ECO:0000256" key="2">
    <source>
        <dbReference type="ARBA" id="ARBA00011245"/>
    </source>
</evidence>
<dbReference type="NCBIfam" id="TIGR01180">
    <property type="entry name" value="aman2_put"/>
    <property type="match status" value="1"/>
</dbReference>
<keyword evidence="5" id="KW-0732">Signal</keyword>
<evidence type="ECO:0000256" key="5">
    <source>
        <dbReference type="SAM" id="SignalP"/>
    </source>
</evidence>
<feature type="domain" description="Glycosyl hydrolase family 92" evidence="6">
    <location>
        <begin position="288"/>
        <end position="751"/>
    </location>
</feature>
<evidence type="ECO:0000313" key="8">
    <source>
        <dbReference type="EMBL" id="PWJ59354.1"/>
    </source>
</evidence>
<evidence type="ECO:0000256" key="3">
    <source>
        <dbReference type="ARBA" id="ARBA00022837"/>
    </source>
</evidence>
<dbReference type="GO" id="GO:0000224">
    <property type="term" value="F:peptide-N4-(N-acetyl-beta-glucosaminyl)asparagine amidase activity"/>
    <property type="evidence" value="ECO:0007669"/>
    <property type="project" value="TreeGrafter"/>
</dbReference>
<proteinExistence type="predicted"/>
<dbReference type="GO" id="GO:0005829">
    <property type="term" value="C:cytosol"/>
    <property type="evidence" value="ECO:0007669"/>
    <property type="project" value="TreeGrafter"/>
</dbReference>
<evidence type="ECO:0000259" key="7">
    <source>
        <dbReference type="Pfam" id="PF17678"/>
    </source>
</evidence>
<dbReference type="RefSeq" id="WP_109673247.1">
    <property type="nucleotide sequence ID" value="NZ_QGDT01000002.1"/>
</dbReference>
<sequence length="773" mass="86246">MSKVRLPQLCLYLFLLLGHLNAHAQKKPYQYVNTLIGTAPSNTASARSHSEAGSELKGQTMPAVGVPNGMTQWTPQSRATETKCIVPYYYNDLIFQGFRGTHWLNGSCVQDYGTLTVMPLSGELLTDPEERASKYTHQSEKAGPDYYSVHLDRYDIQASVTATARGAIMTFDYPGEKEAFIVIEPNSDEGEGFVEVNKEKGEVVGYNPVHRIYQGSGEPAGFSGYFVLKFDQPITQFGTWTNDALAPGSKSALGKGQREKLGAYIGFGATTKRVTVRVGTSFTSLEAARRNMEAELSDMSFSQIRNKAQKAWDSALGKMEIKGTEKDKELFYSALYRTKLSPRLFSDVDGTYPSFAGGTPIEKANGFHYYCDFSMWDTYRASMPLETLLEPKMAGDMMQSLVKKAEQGTWMPIFPCWNQYTAAMVGDHVMSVMADAYVKNIRNFDVKSGYKYLKKNAFEVNTDAKSYASGMGRRALDSYLKYGYVPLEDSVWQAFHKREQVSRTLEYAYDDFCLSVLAQGLGEKEDAEVLRKRALNYKHVIDPSTGYARGRHADGRWSSNFDPFAKRVSFITEGSPAQYTWYVPHDMAGLQRQMGGREAFINKLDTLFEQGHYWHGNEPNHQIAYLYAYAGQPWKTQKWVHKTLREEYDTSTGGLSGNEDGGQMSAWLVFSMAGLYPVAPGTGEYVLGSPVLEETKFHLTNGKKFTIQALGVSDEAIYIQSAKLNGKAYNRTFLSHAQLLEGGTLVLKMGKVPNEKWGAAADSMPFSLSPSTP</sequence>
<dbReference type="Pfam" id="PF07971">
    <property type="entry name" value="Glyco_hydro_92"/>
    <property type="match status" value="1"/>
</dbReference>
<protein>
    <submittedName>
        <fullName evidence="8">Putative alpha-1,2-mannosidase</fullName>
    </submittedName>
</protein>
<dbReference type="OrthoDB" id="9804511at2"/>
<dbReference type="FunFam" id="3.30.2080.10:FF:000001">
    <property type="entry name" value="Alpha-1,2-mannosidase subfamily"/>
    <property type="match status" value="1"/>
</dbReference>
<feature type="chain" id="PRO_5016318868" evidence="5">
    <location>
        <begin position="25"/>
        <end position="773"/>
    </location>
</feature>
<dbReference type="PANTHER" id="PTHR12143">
    <property type="entry name" value="PEPTIDE N-GLYCANASE PNGASE -RELATED"/>
    <property type="match status" value="1"/>
</dbReference>
<comment type="subunit">
    <text evidence="2">Monomer.</text>
</comment>
<dbReference type="InterPro" id="IPR014718">
    <property type="entry name" value="GH-type_carb-bd"/>
</dbReference>
<dbReference type="GO" id="GO:0030246">
    <property type="term" value="F:carbohydrate binding"/>
    <property type="evidence" value="ECO:0007669"/>
    <property type="project" value="InterPro"/>
</dbReference>
<dbReference type="AlphaFoldDB" id="A0A316AQB6"/>
<keyword evidence="9" id="KW-1185">Reference proteome</keyword>
<comment type="cofactor">
    <cofactor evidence="1">
        <name>Ca(2+)</name>
        <dbReference type="ChEBI" id="CHEBI:29108"/>
    </cofactor>
</comment>
<dbReference type="PANTHER" id="PTHR12143:SF19">
    <property type="entry name" value="PEPTIDE-N(4)-(N-ACETYL-BETA-GLUCOSAMINYL)ASPARAGINE AMIDASE"/>
    <property type="match status" value="1"/>
</dbReference>
<evidence type="ECO:0000313" key="9">
    <source>
        <dbReference type="Proteomes" id="UP000245880"/>
    </source>
</evidence>
<dbReference type="Gene3D" id="2.70.98.10">
    <property type="match status" value="1"/>
</dbReference>
<dbReference type="InterPro" id="IPR012939">
    <property type="entry name" value="Glyco_hydro_92"/>
</dbReference>
<evidence type="ECO:0000259" key="6">
    <source>
        <dbReference type="Pfam" id="PF07971"/>
    </source>
</evidence>
<organism evidence="8 9">
    <name type="scientific">Dyadobacter jejuensis</name>
    <dbReference type="NCBI Taxonomy" id="1082580"/>
    <lineage>
        <taxon>Bacteria</taxon>
        <taxon>Pseudomonadati</taxon>
        <taxon>Bacteroidota</taxon>
        <taxon>Cytophagia</taxon>
        <taxon>Cytophagales</taxon>
        <taxon>Spirosomataceae</taxon>
        <taxon>Dyadobacter</taxon>
    </lineage>
</organism>
<dbReference type="InterPro" id="IPR005887">
    <property type="entry name" value="GH92_a_mannosidase_put"/>
</dbReference>
<feature type="signal peptide" evidence="5">
    <location>
        <begin position="1"/>
        <end position="24"/>
    </location>
</feature>
<dbReference type="GO" id="GO:0006516">
    <property type="term" value="P:glycoprotein catabolic process"/>
    <property type="evidence" value="ECO:0007669"/>
    <property type="project" value="TreeGrafter"/>
</dbReference>
<dbReference type="InterPro" id="IPR041371">
    <property type="entry name" value="GH92_N"/>
</dbReference>
<accession>A0A316AQB6</accession>
<dbReference type="SUPFAM" id="SSF48208">
    <property type="entry name" value="Six-hairpin glycosidases"/>
    <property type="match status" value="1"/>
</dbReference>
<dbReference type="InterPro" id="IPR050883">
    <property type="entry name" value="PNGase"/>
</dbReference>